<feature type="region of interest" description="Disordered" evidence="2">
    <location>
        <begin position="508"/>
        <end position="558"/>
    </location>
</feature>
<feature type="compositionally biased region" description="Polar residues" evidence="2">
    <location>
        <begin position="537"/>
        <end position="555"/>
    </location>
</feature>
<organism evidence="3 4">
    <name type="scientific">Dictyocaulus viviparus</name>
    <name type="common">Bovine lungworm</name>
    <dbReference type="NCBI Taxonomy" id="29172"/>
    <lineage>
        <taxon>Eukaryota</taxon>
        <taxon>Metazoa</taxon>
        <taxon>Ecdysozoa</taxon>
        <taxon>Nematoda</taxon>
        <taxon>Chromadorea</taxon>
        <taxon>Rhabditida</taxon>
        <taxon>Rhabditina</taxon>
        <taxon>Rhabditomorpha</taxon>
        <taxon>Strongyloidea</taxon>
        <taxon>Metastrongylidae</taxon>
        <taxon>Dictyocaulus</taxon>
    </lineage>
</organism>
<accession>A0A0D8XGT2</accession>
<dbReference type="Proteomes" id="UP000053766">
    <property type="component" value="Unassembled WGS sequence"/>
</dbReference>
<evidence type="ECO:0000256" key="1">
    <source>
        <dbReference type="SAM" id="Coils"/>
    </source>
</evidence>
<dbReference type="AlphaFoldDB" id="A0A0D8XGT2"/>
<evidence type="ECO:0000256" key="2">
    <source>
        <dbReference type="SAM" id="MobiDB-lite"/>
    </source>
</evidence>
<dbReference type="OrthoDB" id="5872730at2759"/>
<feature type="coiled-coil region" evidence="1">
    <location>
        <begin position="183"/>
        <end position="253"/>
    </location>
</feature>
<sequence length="705" mass="78963">MELPFVYIDPHEENEDIANVAAFLGQARRIIVNNAVSEEMKRAIFDLASEYIVDVRKYYQAKEKEALLVKRDADIDEKLHQVERELAEKERINNALRASIEEKKRNIKLSEITIKKSRNKTSDLFRQRKELEEDCKKLDAKVKESNSTLASSLQTAHKQRDRLQMLMEKSPRLAKQITERDAVNALEVRLEQLKSEQSDLKAEEERLRKELELQTATPLRVFIVNFAKITLRTLEMQEKLGEARKVYEQLKAEETERLKSGVCDHEFDASFLSTDYSFKKVNDHGNILRTELMRPAVVSKPVTPVDDGFSTPETLTSGSSSKSSVEPPQTTEEDIIKARTNAVKSYVTQQSETVARNVESSKNGYKDTIYDENERESIYCLENADKSLGVMRTADKETVPSTLENNNIVEIADDDMDVNVSQGVIPEDFSDEDGEEQEVEDDGTIAVENENDDVAINTNYILINWGVNSAERILSQESEDSTAVEGISRMKIDPINTLKIAQMSETSQSILGSDNREKSPISQKFHENSAGRRASMSHRQGCSSQTSENVFNGGSPSPCVDASQEAGAFFSNLLDQPPSPIQDGIPFNFGSGGITEEIDPSVVLNISTHSNDPGGDFLLLMENEKRERDRRSEGSSSAAEFSFSMFGTAADPATSGLGGEFAFDFDAPSQCNERIDSTTFQFNFSEGSNDQEQNNNDGGFNFFDF</sequence>
<keyword evidence="4" id="KW-1185">Reference proteome</keyword>
<evidence type="ECO:0000313" key="4">
    <source>
        <dbReference type="Proteomes" id="UP000053766"/>
    </source>
</evidence>
<reference evidence="4" key="2">
    <citation type="journal article" date="2016" name="Sci. Rep.">
        <title>Dictyocaulus viviparus genome, variome and transcriptome elucidate lungworm biology and support future intervention.</title>
        <authorList>
            <person name="McNulty S.N."/>
            <person name="Strube C."/>
            <person name="Rosa B.A."/>
            <person name="Martin J.C."/>
            <person name="Tyagi R."/>
            <person name="Choi Y.J."/>
            <person name="Wang Q."/>
            <person name="Hallsworth Pepin K."/>
            <person name="Zhang X."/>
            <person name="Ozersky P."/>
            <person name="Wilson R.K."/>
            <person name="Sternberg P.W."/>
            <person name="Gasser R.B."/>
            <person name="Mitreva M."/>
        </authorList>
    </citation>
    <scope>NUCLEOTIDE SEQUENCE [LARGE SCALE GENOMIC DNA]</scope>
    <source>
        <strain evidence="4">HannoverDv2000</strain>
    </source>
</reference>
<evidence type="ECO:0000313" key="3">
    <source>
        <dbReference type="EMBL" id="KJH42954.1"/>
    </source>
</evidence>
<reference evidence="3 4" key="1">
    <citation type="submission" date="2013-11" db="EMBL/GenBank/DDBJ databases">
        <title>Draft genome of the bovine lungworm Dictyocaulus viviparus.</title>
        <authorList>
            <person name="Mitreva M."/>
        </authorList>
    </citation>
    <scope>NUCLEOTIDE SEQUENCE [LARGE SCALE GENOMIC DNA]</scope>
    <source>
        <strain evidence="3 4">HannoverDv2000</strain>
    </source>
</reference>
<dbReference type="EMBL" id="KN716607">
    <property type="protein sequence ID" value="KJH42954.1"/>
    <property type="molecule type" value="Genomic_DNA"/>
</dbReference>
<name>A0A0D8XGT2_DICVI</name>
<gene>
    <name evidence="3" type="ORF">DICVIV_11057</name>
</gene>
<feature type="region of interest" description="Disordered" evidence="2">
    <location>
        <begin position="303"/>
        <end position="331"/>
    </location>
</feature>
<protein>
    <submittedName>
        <fullName evidence="3">Uncharacterized protein</fullName>
    </submittedName>
</protein>
<proteinExistence type="predicted"/>
<keyword evidence="1" id="KW-0175">Coiled coil</keyword>
<feature type="coiled-coil region" evidence="1">
    <location>
        <begin position="75"/>
        <end position="148"/>
    </location>
</feature>
<feature type="compositionally biased region" description="Basic and acidic residues" evidence="2">
    <location>
        <begin position="514"/>
        <end position="530"/>
    </location>
</feature>